<dbReference type="Gene3D" id="2.60.40.1120">
    <property type="entry name" value="Carboxypeptidase-like, regulatory domain"/>
    <property type="match status" value="1"/>
</dbReference>
<dbReference type="Gene3D" id="2.170.130.10">
    <property type="entry name" value="TonB-dependent receptor, plug domain"/>
    <property type="match status" value="1"/>
</dbReference>
<dbReference type="InterPro" id="IPR023996">
    <property type="entry name" value="TonB-dep_OMP_SusC/RagA"/>
</dbReference>
<evidence type="ECO:0000256" key="7">
    <source>
        <dbReference type="PROSITE-ProRule" id="PRU01360"/>
    </source>
</evidence>
<feature type="domain" description="TonB-dependent receptor plug" evidence="9">
    <location>
        <begin position="116"/>
        <end position="253"/>
    </location>
</feature>
<proteinExistence type="inferred from homology"/>
<dbReference type="NCBIfam" id="TIGR04056">
    <property type="entry name" value="OMP_RagA_SusC"/>
    <property type="match status" value="1"/>
</dbReference>
<dbReference type="InterPro" id="IPR039426">
    <property type="entry name" value="TonB-dep_rcpt-like"/>
</dbReference>
<dbReference type="SUPFAM" id="SSF56935">
    <property type="entry name" value="Porins"/>
    <property type="match status" value="1"/>
</dbReference>
<keyword evidence="5 7" id="KW-0472">Membrane</keyword>
<dbReference type="SUPFAM" id="SSF49464">
    <property type="entry name" value="Carboxypeptidase regulatory domain-like"/>
    <property type="match status" value="1"/>
</dbReference>
<gene>
    <name evidence="10" type="ORF">H9L23_16900</name>
</gene>
<dbReference type="EMBL" id="CP060723">
    <property type="protein sequence ID" value="QNN40800.1"/>
    <property type="molecule type" value="Genomic_DNA"/>
</dbReference>
<keyword evidence="6 7" id="KW-0998">Cell outer membrane</keyword>
<evidence type="ECO:0000256" key="8">
    <source>
        <dbReference type="SAM" id="SignalP"/>
    </source>
</evidence>
<organism evidence="10 11">
    <name type="scientific">Pedobacter roseus</name>
    <dbReference type="NCBI Taxonomy" id="336820"/>
    <lineage>
        <taxon>Bacteria</taxon>
        <taxon>Pseudomonadati</taxon>
        <taxon>Bacteroidota</taxon>
        <taxon>Sphingobacteriia</taxon>
        <taxon>Sphingobacteriales</taxon>
        <taxon>Sphingobacteriaceae</taxon>
        <taxon>Pedobacter</taxon>
    </lineage>
</organism>
<feature type="signal peptide" evidence="8">
    <location>
        <begin position="1"/>
        <end position="23"/>
    </location>
</feature>
<evidence type="ECO:0000256" key="5">
    <source>
        <dbReference type="ARBA" id="ARBA00023136"/>
    </source>
</evidence>
<sequence>MKRMYLRCLSILLLSFLTITAFAQKTITGTVVEASGPLPGVSVAIKGTTKATQTDGNGKFSISAAEGNILVFKSVGYTSKEITVGASATINVKLESSANSLDEVQVTTAFGIKKEKRALGYSTQEVSGKDLTIGQAPTIAQGLMGKVAGLQISQSGGGVEGGSSRIVVRGNTSLTGDNRALIIVDGVAINNDPANVNGNNTSSVAANTGADVSSNNDWGTGMNFINQDDIESITVLKGPAAAALYGARGGNGVILITRKKGSNRPGLGIDYNYSYRHTNPYELQNFQNEYGQGGVASMLTADNSKMFPVNAAGQRYQIGNNYTSAGEYLSNSFGTVPYPNGKATDAYFSYPGSQSWGPRFDNLPILNYDGVLRPYSAQPDNWKAFFPDGSVVSHNVAISGGNDNATGRISYTRNDTKANILNSNIQSNVFNLGSTLKVSKKVSAEVTASYVNFTRLNAPTVGSGYLGGVIYSMPRDYNPYVDFDNTYGPNNSRKDVLTPSNFPAGSPAYPYSGSYLANQYWNINNNNTLFNRNGLTGGMKVMADLTDFLNVTAQGGVDNSNDVTTVKNYPTDVLGQANGAYKLAQAKNLSTNLQAFARLHKDNLFGKEINASLTAGVESYYRNDYVSSNRTDGSLVKPFVFALNNGSNPVPQPEETKYTKKINSAYSFLNLSYKNYLFLEATARNDWSSTLANGSNSYFYPATNLSYVFTDGIKGLQNSLPWLSFGKLKLSYAETGSDTDPYSIFNLLDVTTNNGQQAQSLPGTLKFEGVKPQKSRSFEAGINLGLFKNRLNIDLTGYTMKSFNQILDNPLALSSGFNNVKINTGSLGNTGFEFIISGSPIKTRDFSWDVSISGAHARTKVLALQDGIETLTLGTFFGGNGISQRVKVGENYGTLYGRDFTYYNGQKIVMRAEGTDGQPLQYTVNGKTYYAGTQWVKTADEVPIGNSQPMLTGGITNTFKYKAFSLYVLADAKIGGDTFFGSYAAGMGSGNLVETLKERDGGGLPLVYPDGTTSNSGVNFGGVFVTRDTQGNITSATPNNDVVNYQWYYQGTFSAWNHLGAPRSASVFKNSWMKLREVALTYQVPATLLQKTKFIQNLSLSLVGRDLFYIFTTIPKGLNPEGVNGIGNMQGIEYGSLPKTRSFGFTIRSSF</sequence>
<dbReference type="Pfam" id="PF13715">
    <property type="entry name" value="CarbopepD_reg_2"/>
    <property type="match status" value="1"/>
</dbReference>
<protein>
    <submittedName>
        <fullName evidence="10">SusC/RagA family TonB-linked outer membrane protein</fullName>
    </submittedName>
</protein>
<dbReference type="PROSITE" id="PS52016">
    <property type="entry name" value="TONB_DEPENDENT_REC_3"/>
    <property type="match status" value="1"/>
</dbReference>
<comment type="similarity">
    <text evidence="7">Belongs to the TonB-dependent receptor family.</text>
</comment>
<dbReference type="NCBIfam" id="TIGR04057">
    <property type="entry name" value="SusC_RagA_signa"/>
    <property type="match status" value="1"/>
</dbReference>
<dbReference type="RefSeq" id="WP_187591494.1">
    <property type="nucleotide sequence ID" value="NZ_CP060723.1"/>
</dbReference>
<dbReference type="GO" id="GO:0009279">
    <property type="term" value="C:cell outer membrane"/>
    <property type="evidence" value="ECO:0007669"/>
    <property type="project" value="UniProtKB-SubCell"/>
</dbReference>
<feature type="chain" id="PRO_5028860609" evidence="8">
    <location>
        <begin position="24"/>
        <end position="1151"/>
    </location>
</feature>
<dbReference type="Gene3D" id="2.40.170.20">
    <property type="entry name" value="TonB-dependent receptor, beta-barrel domain"/>
    <property type="match status" value="1"/>
</dbReference>
<dbReference type="AlphaFoldDB" id="A0A7G9QBS5"/>
<keyword evidence="4 7" id="KW-0812">Transmembrane</keyword>
<evidence type="ECO:0000256" key="1">
    <source>
        <dbReference type="ARBA" id="ARBA00004571"/>
    </source>
</evidence>
<evidence type="ECO:0000313" key="10">
    <source>
        <dbReference type="EMBL" id="QNN40800.1"/>
    </source>
</evidence>
<dbReference type="Pfam" id="PF07715">
    <property type="entry name" value="Plug"/>
    <property type="match status" value="1"/>
</dbReference>
<name>A0A7G9QBS5_9SPHI</name>
<evidence type="ECO:0000259" key="9">
    <source>
        <dbReference type="Pfam" id="PF07715"/>
    </source>
</evidence>
<dbReference type="Proteomes" id="UP000515806">
    <property type="component" value="Chromosome"/>
</dbReference>
<evidence type="ECO:0000313" key="11">
    <source>
        <dbReference type="Proteomes" id="UP000515806"/>
    </source>
</evidence>
<comment type="subcellular location">
    <subcellularLocation>
        <location evidence="1 7">Cell outer membrane</location>
        <topology evidence="1 7">Multi-pass membrane protein</topology>
    </subcellularLocation>
</comment>
<keyword evidence="2 7" id="KW-0813">Transport</keyword>
<keyword evidence="8" id="KW-0732">Signal</keyword>
<accession>A0A7G9QBS5</accession>
<dbReference type="InterPro" id="IPR036942">
    <property type="entry name" value="Beta-barrel_TonB_sf"/>
</dbReference>
<reference evidence="10 11" key="1">
    <citation type="submission" date="2020-08" db="EMBL/GenBank/DDBJ databases">
        <title>Genome sequence of Pedobacter roseus KACC 11594T.</title>
        <authorList>
            <person name="Hyun D.-W."/>
            <person name="Bae J.-W."/>
        </authorList>
    </citation>
    <scope>NUCLEOTIDE SEQUENCE [LARGE SCALE GENOMIC DNA]</scope>
    <source>
        <strain evidence="10 11">KACC 11594</strain>
    </source>
</reference>
<evidence type="ECO:0000256" key="4">
    <source>
        <dbReference type="ARBA" id="ARBA00022692"/>
    </source>
</evidence>
<dbReference type="InterPro" id="IPR037066">
    <property type="entry name" value="Plug_dom_sf"/>
</dbReference>
<evidence type="ECO:0000256" key="6">
    <source>
        <dbReference type="ARBA" id="ARBA00023237"/>
    </source>
</evidence>
<dbReference type="InterPro" id="IPR023997">
    <property type="entry name" value="TonB-dep_OMP_SusC/RagA_CS"/>
</dbReference>
<evidence type="ECO:0000256" key="2">
    <source>
        <dbReference type="ARBA" id="ARBA00022448"/>
    </source>
</evidence>
<dbReference type="KEGG" id="proe:H9L23_16900"/>
<dbReference type="InterPro" id="IPR008969">
    <property type="entry name" value="CarboxyPept-like_regulatory"/>
</dbReference>
<dbReference type="InterPro" id="IPR012910">
    <property type="entry name" value="Plug_dom"/>
</dbReference>
<evidence type="ECO:0000256" key="3">
    <source>
        <dbReference type="ARBA" id="ARBA00022452"/>
    </source>
</evidence>
<keyword evidence="3 7" id="KW-1134">Transmembrane beta strand</keyword>
<keyword evidence="11" id="KW-1185">Reference proteome</keyword>